<protein>
    <submittedName>
        <fullName evidence="2">Uncharacterized protein YbjT (DUF2867 family)</fullName>
    </submittedName>
</protein>
<dbReference type="InterPro" id="IPR036291">
    <property type="entry name" value="NAD(P)-bd_dom_sf"/>
</dbReference>
<organism evidence="2 3">
    <name type="scientific">Streptomyces pseudovenezuelae</name>
    <dbReference type="NCBI Taxonomy" id="67350"/>
    <lineage>
        <taxon>Bacteria</taxon>
        <taxon>Bacillati</taxon>
        <taxon>Actinomycetota</taxon>
        <taxon>Actinomycetes</taxon>
        <taxon>Kitasatosporales</taxon>
        <taxon>Streptomycetaceae</taxon>
        <taxon>Streptomyces</taxon>
        <taxon>Streptomyces aurantiacus group</taxon>
    </lineage>
</organism>
<dbReference type="Gene3D" id="3.40.50.720">
    <property type="entry name" value="NAD(P)-binding Rossmann-like Domain"/>
    <property type="match status" value="1"/>
</dbReference>
<proteinExistence type="predicted"/>
<reference evidence="2 3" key="1">
    <citation type="submission" date="2023-04" db="EMBL/GenBank/DDBJ databases">
        <title>Forest soil microbial communities from Buena Vista Peninsula, Colon Province, Panama.</title>
        <authorList>
            <person name="Bouskill N."/>
        </authorList>
    </citation>
    <scope>NUCLEOTIDE SEQUENCE [LARGE SCALE GENOMIC DNA]</scope>
    <source>
        <strain evidence="2 3">GGS1</strain>
    </source>
</reference>
<evidence type="ECO:0000313" key="3">
    <source>
        <dbReference type="Proteomes" id="UP001160499"/>
    </source>
</evidence>
<dbReference type="RefSeq" id="WP_280874813.1">
    <property type="nucleotide sequence ID" value="NZ_JARXVH010000002.1"/>
</dbReference>
<sequence>MIVITTPTGSIGRQVLDTLLEGDEPIRVIARDPSRLPERVRERADVIAGSHTDRDVAMKAFEGADRVFWVVPPDHSTTDVEAYYLDSTRPACEAIEAHGVRQVVAVSTMGVGIEKNAGHLSAARATDELIADTGVAYRALRPPTFMENLLRQIDPIRNQGMFFLPQPADRVLALVATRDIAAKAAELLHDHSWTGYEGVPVISPDAITPDDMATIMSEVLERPVRLQSILPEAHRQNMLGRGASEASAQGLADMATAQNNGAYDEEQRTARPGPTGFRQWCEEVLKPAVLG</sequence>
<feature type="domain" description="NAD(P)-binding" evidence="1">
    <location>
        <begin position="8"/>
        <end position="148"/>
    </location>
</feature>
<dbReference type="PANTHER" id="PTHR43162:SF1">
    <property type="entry name" value="PRESTALK A DIFFERENTIATION PROTEIN A"/>
    <property type="match status" value="1"/>
</dbReference>
<dbReference type="InterPro" id="IPR051604">
    <property type="entry name" value="Ergot_Alk_Oxidoreductase"/>
</dbReference>
<comment type="caution">
    <text evidence="2">The sequence shown here is derived from an EMBL/GenBank/DDBJ whole genome shotgun (WGS) entry which is preliminary data.</text>
</comment>
<dbReference type="Pfam" id="PF13460">
    <property type="entry name" value="NAD_binding_10"/>
    <property type="match status" value="1"/>
</dbReference>
<dbReference type="InterPro" id="IPR016040">
    <property type="entry name" value="NAD(P)-bd_dom"/>
</dbReference>
<accession>A0ABT6LBS3</accession>
<gene>
    <name evidence="2" type="ORF">M2283_001041</name>
</gene>
<dbReference type="EMBL" id="JARXVH010000002">
    <property type="protein sequence ID" value="MDH6213758.1"/>
    <property type="molecule type" value="Genomic_DNA"/>
</dbReference>
<evidence type="ECO:0000259" key="1">
    <source>
        <dbReference type="Pfam" id="PF13460"/>
    </source>
</evidence>
<evidence type="ECO:0000313" key="2">
    <source>
        <dbReference type="EMBL" id="MDH6213758.1"/>
    </source>
</evidence>
<name>A0ABT6LBS3_9ACTN</name>
<dbReference type="SUPFAM" id="SSF51735">
    <property type="entry name" value="NAD(P)-binding Rossmann-fold domains"/>
    <property type="match status" value="1"/>
</dbReference>
<dbReference type="PANTHER" id="PTHR43162">
    <property type="match status" value="1"/>
</dbReference>
<dbReference type="Gene3D" id="3.90.25.10">
    <property type="entry name" value="UDP-galactose 4-epimerase, domain 1"/>
    <property type="match status" value="1"/>
</dbReference>
<keyword evidence="3" id="KW-1185">Reference proteome</keyword>
<dbReference type="Proteomes" id="UP001160499">
    <property type="component" value="Unassembled WGS sequence"/>
</dbReference>